<accession>A0ABT0K3Z1</accession>
<organism evidence="1 2">
    <name type="scientific">Frankia umida</name>
    <dbReference type="NCBI Taxonomy" id="573489"/>
    <lineage>
        <taxon>Bacteria</taxon>
        <taxon>Bacillati</taxon>
        <taxon>Actinomycetota</taxon>
        <taxon>Actinomycetes</taxon>
        <taxon>Frankiales</taxon>
        <taxon>Frankiaceae</taxon>
        <taxon>Frankia</taxon>
    </lineage>
</organism>
<comment type="caution">
    <text evidence="1">The sequence shown here is derived from an EMBL/GenBank/DDBJ whole genome shotgun (WGS) entry which is preliminary data.</text>
</comment>
<gene>
    <name evidence="1" type="ORF">MXD59_22515</name>
</gene>
<evidence type="ECO:0000313" key="2">
    <source>
        <dbReference type="Proteomes" id="UP001201873"/>
    </source>
</evidence>
<protein>
    <submittedName>
        <fullName evidence="1">Uncharacterized protein</fullName>
    </submittedName>
</protein>
<name>A0ABT0K3Z1_9ACTN</name>
<dbReference type="EMBL" id="JALKFT010000035">
    <property type="protein sequence ID" value="MCK9878503.1"/>
    <property type="molecule type" value="Genomic_DNA"/>
</dbReference>
<reference evidence="1 2" key="1">
    <citation type="submission" date="2022-04" db="EMBL/GenBank/DDBJ databases">
        <title>Genome diversity in the genus Frankia.</title>
        <authorList>
            <person name="Carlos-Shanley C."/>
            <person name="Hahn D."/>
        </authorList>
    </citation>
    <scope>NUCLEOTIDE SEQUENCE [LARGE SCALE GENOMIC DNA]</scope>
    <source>
        <strain evidence="1 2">Ag45/Mut15</strain>
    </source>
</reference>
<sequence length="106" mass="11922">MWTNAMLVVDVAWPELPRELSGPDELVDQLVDAKLRERAGITAVDEHGLALALRRPEEAETFAADLADRLCALGMPDRTYLSWRDELGLHRRSVTGRRIATTRRVA</sequence>
<keyword evidence="2" id="KW-1185">Reference proteome</keyword>
<evidence type="ECO:0000313" key="1">
    <source>
        <dbReference type="EMBL" id="MCK9878503.1"/>
    </source>
</evidence>
<proteinExistence type="predicted"/>
<dbReference type="Proteomes" id="UP001201873">
    <property type="component" value="Unassembled WGS sequence"/>
</dbReference>